<keyword evidence="3" id="KW-1185">Reference proteome</keyword>
<accession>A0ABN9S608</accession>
<feature type="region of interest" description="Disordered" evidence="1">
    <location>
        <begin position="1"/>
        <end position="28"/>
    </location>
</feature>
<feature type="non-terminal residue" evidence="2">
    <location>
        <position position="1"/>
    </location>
</feature>
<protein>
    <submittedName>
        <fullName evidence="2">Uncharacterized protein</fullName>
    </submittedName>
</protein>
<evidence type="ECO:0000313" key="3">
    <source>
        <dbReference type="Proteomes" id="UP001189429"/>
    </source>
</evidence>
<feature type="compositionally biased region" description="Low complexity" evidence="1">
    <location>
        <begin position="13"/>
        <end position="26"/>
    </location>
</feature>
<evidence type="ECO:0000313" key="2">
    <source>
        <dbReference type="EMBL" id="CAK0826609.1"/>
    </source>
</evidence>
<feature type="compositionally biased region" description="Basic and acidic residues" evidence="1">
    <location>
        <begin position="221"/>
        <end position="242"/>
    </location>
</feature>
<organism evidence="2 3">
    <name type="scientific">Prorocentrum cordatum</name>
    <dbReference type="NCBI Taxonomy" id="2364126"/>
    <lineage>
        <taxon>Eukaryota</taxon>
        <taxon>Sar</taxon>
        <taxon>Alveolata</taxon>
        <taxon>Dinophyceae</taxon>
        <taxon>Prorocentrales</taxon>
        <taxon>Prorocentraceae</taxon>
        <taxon>Prorocentrum</taxon>
    </lineage>
</organism>
<gene>
    <name evidence="2" type="ORF">PCOR1329_LOCUS26393</name>
</gene>
<sequence>GGSSARPARRAAARNGGKPPAPGKGAKSLRLHRMLQAEQWSGPCVFPPRDVLRGGGSDEGRPPKPSRSRRRADRRLKLATCRQAVWDLYTLTPPWWGSPWEVHTEDGQWRPPEWIEPDVSPLVATAGQGQRHERATSSCEKDGQWLPAVETTSSCEKDGQWQLQEGAGCTRVNDGQWQVREEGGEAGHTRDQPQLGNICAIYTLKHSTSFPLVATAGPENRNGEKTGEAKVEKDGQWQRQERVTSSGEKGEQWLLREAVGACEKGRQRQFTADATSTCEKDGQWRLREAAGTCEEGWQWQPTADATSSCEKGGQWLLREAVGAVGACEKGGQWKPTADATSLCEKDGQWQLWDGSGGAREKGGQWQPAADATSSCEKDGQWQLGDGSGCAREKDGRWQVREEAGGVAEPPRDQLQFGNQRGTSIAMWKSRAEIAKVWLADGDKTIKPDIVNYSAGRNSACEKLQRNTKARNNTNDISYSIESGAETVTCSAREQSRAASHHEKWLAKRFGRKAKLEPNSYLASYSDVGAKTRVVRAQPTLEEWIYGPGG</sequence>
<feature type="region of interest" description="Disordered" evidence="1">
    <location>
        <begin position="215"/>
        <end position="249"/>
    </location>
</feature>
<dbReference type="EMBL" id="CAUYUJ010009379">
    <property type="protein sequence ID" value="CAK0826609.1"/>
    <property type="molecule type" value="Genomic_DNA"/>
</dbReference>
<feature type="compositionally biased region" description="Basic residues" evidence="1">
    <location>
        <begin position="64"/>
        <end position="74"/>
    </location>
</feature>
<reference evidence="2" key="1">
    <citation type="submission" date="2023-10" db="EMBL/GenBank/DDBJ databases">
        <authorList>
            <person name="Chen Y."/>
            <person name="Shah S."/>
            <person name="Dougan E. K."/>
            <person name="Thang M."/>
            <person name="Chan C."/>
        </authorList>
    </citation>
    <scope>NUCLEOTIDE SEQUENCE [LARGE SCALE GENOMIC DNA]</scope>
</reference>
<feature type="region of interest" description="Disordered" evidence="1">
    <location>
        <begin position="40"/>
        <end position="74"/>
    </location>
</feature>
<evidence type="ECO:0000256" key="1">
    <source>
        <dbReference type="SAM" id="MobiDB-lite"/>
    </source>
</evidence>
<name>A0ABN9S608_9DINO</name>
<comment type="caution">
    <text evidence="2">The sequence shown here is derived from an EMBL/GenBank/DDBJ whole genome shotgun (WGS) entry which is preliminary data.</text>
</comment>
<proteinExistence type="predicted"/>
<feature type="compositionally biased region" description="Basic and acidic residues" evidence="1">
    <location>
        <begin position="50"/>
        <end position="62"/>
    </location>
</feature>
<dbReference type="Proteomes" id="UP001189429">
    <property type="component" value="Unassembled WGS sequence"/>
</dbReference>